<reference evidence="2" key="1">
    <citation type="submission" date="2018-06" db="EMBL/GenBank/DDBJ databases">
        <authorList>
            <person name="Zhirakovskaya E."/>
        </authorList>
    </citation>
    <scope>NUCLEOTIDE SEQUENCE</scope>
</reference>
<organism evidence="2">
    <name type="scientific">hydrothermal vent metagenome</name>
    <dbReference type="NCBI Taxonomy" id="652676"/>
    <lineage>
        <taxon>unclassified sequences</taxon>
        <taxon>metagenomes</taxon>
        <taxon>ecological metagenomes</taxon>
    </lineage>
</organism>
<accession>A0A3B0WDG2</accession>
<dbReference type="AlphaFoldDB" id="A0A3B0WDG2"/>
<proteinExistence type="predicted"/>
<feature type="compositionally biased region" description="Polar residues" evidence="1">
    <location>
        <begin position="86"/>
        <end position="97"/>
    </location>
</feature>
<sequence length="312" mass="34613">MIFSFNRKSAVFFIALFLSAQASAITVYDVIQLSDKAYSDDNIIALIKNTNSAFELKADDVSRLVELGINEPIIQAMLKATPPAKENSNIGTTTPAPESTKHAHNKATSTTSDLRITWSNIHAVPLDESASGGHHHQAIAFSNIQLFILRDRGRLPSLARRAKVVTNQLIKVSGLSGAFNTGHNGVHDTIIFTDYETLKDVIILEVTPRDAKTYQRRSQRKVTSKLLAAYWSSLLTDYWALTFDNQAPEQLVTLNKGKALLKLYQGIDQSIKGNAEKLAQSFLQLDKQDQKNLKQLAATVPSDFNIRKKNHP</sequence>
<feature type="region of interest" description="Disordered" evidence="1">
    <location>
        <begin position="83"/>
        <end position="110"/>
    </location>
</feature>
<evidence type="ECO:0000313" key="2">
    <source>
        <dbReference type="EMBL" id="VAW53895.1"/>
    </source>
</evidence>
<gene>
    <name evidence="2" type="ORF">MNBD_GAMMA07-1978</name>
</gene>
<evidence type="ECO:0000256" key="1">
    <source>
        <dbReference type="SAM" id="MobiDB-lite"/>
    </source>
</evidence>
<dbReference type="EMBL" id="UOFF01000046">
    <property type="protein sequence ID" value="VAW53895.1"/>
    <property type="molecule type" value="Genomic_DNA"/>
</dbReference>
<protein>
    <submittedName>
        <fullName evidence="2">Uncharacterized protein</fullName>
    </submittedName>
</protein>
<name>A0A3B0WDG2_9ZZZZ</name>